<dbReference type="PROSITE" id="PS50089">
    <property type="entry name" value="ZF_RING_2"/>
    <property type="match status" value="1"/>
</dbReference>
<sequence>MSDISACPTSTAAFSASQSRYKNCSDLAAPLFRYPIYAAVIFTLTIFWNHLFPTTQTNAEILLLPTKKPYLAALKPLENPASVEGDHCPTCWDELNADNAPTTLACSHVFCNADIREWLDSGKNTCPVCKVVLFQQPMFQGKDAIAEKVHKARVCLAALGLLVTIVRQPLAFIARHPSHLSHMYWRFDYLNPYAYLTGYGSWYRNADAIIMLTLDILQLFVACWGIKRNGNEWFRMFPGHWKWWILSLYPSVKQILTEIDGSRHYGWAAWRTCQWRWEGSPGSFLFWGAKVVPAVNRRRDDSTRGQMTSWSVSSMAG</sequence>
<accession>A0A074Z7M8</accession>
<evidence type="ECO:0000313" key="5">
    <source>
        <dbReference type="Proteomes" id="UP000030641"/>
    </source>
</evidence>
<keyword evidence="5" id="KW-1185">Reference proteome</keyword>
<proteinExistence type="predicted"/>
<reference evidence="4 5" key="1">
    <citation type="journal article" date="2014" name="BMC Genomics">
        <title>Genome sequencing of four Aureobasidium pullulans varieties: biotechnological potential, stress tolerance, and description of new species.</title>
        <authorList>
            <person name="Gostin Ar C."/>
            <person name="Ohm R.A."/>
            <person name="Kogej T."/>
            <person name="Sonjak S."/>
            <person name="Turk M."/>
            <person name="Zajc J."/>
            <person name="Zalar P."/>
            <person name="Grube M."/>
            <person name="Sun H."/>
            <person name="Han J."/>
            <person name="Sharma A."/>
            <person name="Chiniquy J."/>
            <person name="Ngan C.Y."/>
            <person name="Lipzen A."/>
            <person name="Barry K."/>
            <person name="Grigoriev I.V."/>
            <person name="Gunde-Cimerman N."/>
        </authorList>
    </citation>
    <scope>NUCLEOTIDE SEQUENCE [LARGE SCALE GENOMIC DNA]</scope>
    <source>
        <strain evidence="4 5">EXF-2481</strain>
    </source>
</reference>
<dbReference type="OrthoDB" id="6105938at2759"/>
<keyword evidence="1" id="KW-0479">Metal-binding</keyword>
<dbReference type="STRING" id="1043005.A0A074Z7M8"/>
<keyword evidence="2" id="KW-1133">Transmembrane helix</keyword>
<evidence type="ECO:0000259" key="3">
    <source>
        <dbReference type="PROSITE" id="PS50089"/>
    </source>
</evidence>
<organism evidence="4 5">
    <name type="scientific">Aureobasidium subglaciale (strain EXF-2481)</name>
    <name type="common">Aureobasidium pullulans var. subglaciale</name>
    <dbReference type="NCBI Taxonomy" id="1043005"/>
    <lineage>
        <taxon>Eukaryota</taxon>
        <taxon>Fungi</taxon>
        <taxon>Dikarya</taxon>
        <taxon>Ascomycota</taxon>
        <taxon>Pezizomycotina</taxon>
        <taxon>Dothideomycetes</taxon>
        <taxon>Dothideomycetidae</taxon>
        <taxon>Dothideales</taxon>
        <taxon>Saccotheciaceae</taxon>
        <taxon>Aureobasidium</taxon>
    </lineage>
</organism>
<evidence type="ECO:0000313" key="4">
    <source>
        <dbReference type="EMBL" id="KEQ94891.1"/>
    </source>
</evidence>
<protein>
    <recommendedName>
        <fullName evidence="3">RING-type domain-containing protein</fullName>
    </recommendedName>
</protein>
<keyword evidence="2" id="KW-0472">Membrane</keyword>
<dbReference type="InterPro" id="IPR013083">
    <property type="entry name" value="Znf_RING/FYVE/PHD"/>
</dbReference>
<dbReference type="GeneID" id="25362642"/>
<feature type="domain" description="RING-type" evidence="3">
    <location>
        <begin position="88"/>
        <end position="130"/>
    </location>
</feature>
<gene>
    <name evidence="4" type="ORF">AUEXF2481DRAFT_225051</name>
</gene>
<dbReference type="Pfam" id="PF13639">
    <property type="entry name" value="zf-RING_2"/>
    <property type="match status" value="1"/>
</dbReference>
<dbReference type="EMBL" id="KL584760">
    <property type="protein sequence ID" value="KEQ94891.1"/>
    <property type="molecule type" value="Genomic_DNA"/>
</dbReference>
<evidence type="ECO:0000256" key="2">
    <source>
        <dbReference type="SAM" id="Phobius"/>
    </source>
</evidence>
<evidence type="ECO:0000256" key="1">
    <source>
        <dbReference type="PROSITE-ProRule" id="PRU00175"/>
    </source>
</evidence>
<dbReference type="SUPFAM" id="SSF57850">
    <property type="entry name" value="RING/U-box"/>
    <property type="match status" value="1"/>
</dbReference>
<feature type="transmembrane region" description="Helical" evidence="2">
    <location>
        <begin position="34"/>
        <end position="52"/>
    </location>
</feature>
<dbReference type="RefSeq" id="XP_013343632.1">
    <property type="nucleotide sequence ID" value="XM_013488178.1"/>
</dbReference>
<keyword evidence="1" id="KW-0863">Zinc-finger</keyword>
<feature type="transmembrane region" description="Helical" evidence="2">
    <location>
        <begin position="154"/>
        <end position="174"/>
    </location>
</feature>
<keyword evidence="2" id="KW-0812">Transmembrane</keyword>
<name>A0A074Z7M8_AURSE</name>
<feature type="transmembrane region" description="Helical" evidence="2">
    <location>
        <begin position="208"/>
        <end position="226"/>
    </location>
</feature>
<dbReference type="HOGENOM" id="CLU_891327_0_0_1"/>
<dbReference type="GO" id="GO:0008270">
    <property type="term" value="F:zinc ion binding"/>
    <property type="evidence" value="ECO:0007669"/>
    <property type="project" value="UniProtKB-KW"/>
</dbReference>
<dbReference type="InParanoid" id="A0A074Z7M8"/>
<dbReference type="Gene3D" id="3.30.40.10">
    <property type="entry name" value="Zinc/RING finger domain, C3HC4 (zinc finger)"/>
    <property type="match status" value="1"/>
</dbReference>
<dbReference type="InterPro" id="IPR001841">
    <property type="entry name" value="Znf_RING"/>
</dbReference>
<keyword evidence="1" id="KW-0862">Zinc</keyword>
<dbReference type="AlphaFoldDB" id="A0A074Z7M8"/>
<dbReference type="Proteomes" id="UP000030641">
    <property type="component" value="Unassembled WGS sequence"/>
</dbReference>